<dbReference type="InterPro" id="IPR033341">
    <property type="entry name" value="SKA3"/>
</dbReference>
<evidence type="ECO:0000256" key="10">
    <source>
        <dbReference type="ARBA" id="ARBA00023212"/>
    </source>
</evidence>
<keyword evidence="10" id="KW-0206">Cytoskeleton</keyword>
<evidence type="ECO:0000256" key="11">
    <source>
        <dbReference type="ARBA" id="ARBA00023306"/>
    </source>
</evidence>
<proteinExistence type="inferred from homology"/>
<keyword evidence="4" id="KW-0158">Chromosome</keyword>
<dbReference type="GO" id="GO:0000278">
    <property type="term" value="P:mitotic cell cycle"/>
    <property type="evidence" value="ECO:0007669"/>
    <property type="project" value="TreeGrafter"/>
</dbReference>
<evidence type="ECO:0000256" key="6">
    <source>
        <dbReference type="ARBA" id="ARBA00022618"/>
    </source>
</evidence>
<reference evidence="15" key="1">
    <citation type="submission" date="2025-08" db="UniProtKB">
        <authorList>
            <consortium name="RefSeq"/>
        </authorList>
    </citation>
    <scope>IDENTIFICATION</scope>
</reference>
<keyword evidence="6" id="KW-0132">Cell division</keyword>
<dbReference type="AlphaFoldDB" id="A0A6P3WG96"/>
<keyword evidence="9" id="KW-0995">Kinetochore</keyword>
<feature type="region of interest" description="Disordered" evidence="13">
    <location>
        <begin position="433"/>
        <end position="455"/>
    </location>
</feature>
<dbReference type="Proteomes" id="UP000515152">
    <property type="component" value="Chromosome 2"/>
</dbReference>
<sequence length="699" mass="78887">MFYSGSLGGSSLIDFLQKLSYWWLDERRNIFVTYFRTWNRVRNRGNLKNIAACFISFRMEPRVAFFAKVRHLVGHLEKETAHLQDITENQNYDDTTGGACLSTLHELQSEVRGFKSQIQQELVKSREEREEVVSFIHTWSEKRQQVKEALDILGCYLEQYGYKPRHLKQNHPAPGTEHAESEPQSEEGAEVEEEEEETEGEDHGTEGEDQGEHLEQDVDPDELTPERMAPSLFTVMCTPKLTDFGLSELHLQNMLKNYGEAEEPTPLAPKGLLSPLSMTTMQLPMPKTPKRHLKLDEDAPTPQPEDFGISEHTMCFSNDFTMDLFRKQPLKPASKLNPNGPVEKVPLLARSNAAPAPFSPMVFSEYMDTPETPEIRTPGFRLIKRASPRTPVRSCDGNMESPPSQSSDLISPELPTFETPYCRKLLSVKKDITSDESTTQRPGLSNPVEHPPALDHRHTVSEDIPVMPVKLCEEELQRTPEMPTLQSILGRTLQSMQVETRSFSIVNMGGEPAPKEPTPPVLDLQENHTQEWNLASPRVRMDYESEARTPEMPDMSAITQDIFKLVSQCNTEMKSAGVQPPLKAALQATGTGKENQQTIQLQSLALVTEKEFLGLASYLRQIPLGKLNEAIQEMNTALHQRQNGEHLDPTRFLMDELRSITGVGAKAPMFLLCLTQLKRVEHIHGAGNSAMYKLIPSHT</sequence>
<evidence type="ECO:0000256" key="5">
    <source>
        <dbReference type="ARBA" id="ARBA00022490"/>
    </source>
</evidence>
<gene>
    <name evidence="15" type="primary">ska3</name>
</gene>
<dbReference type="PANTHER" id="PTHR48118">
    <property type="entry name" value="SPINDLE AND KINETOCHORE-ASSOCIATED PROTEIN 3"/>
    <property type="match status" value="1"/>
</dbReference>
<keyword evidence="12" id="KW-0137">Centromere</keyword>
<feature type="compositionally biased region" description="Acidic residues" evidence="13">
    <location>
        <begin position="183"/>
        <end position="200"/>
    </location>
</feature>
<dbReference type="Gene3D" id="6.10.250.1400">
    <property type="match status" value="1"/>
</dbReference>
<name>A0A6P3WG96_CLUHA</name>
<feature type="region of interest" description="Disordered" evidence="13">
    <location>
        <begin position="387"/>
        <end position="413"/>
    </location>
</feature>
<keyword evidence="11" id="KW-0131">Cell cycle</keyword>
<keyword evidence="8" id="KW-0498">Mitosis</keyword>
<dbReference type="OrthoDB" id="5987638at2759"/>
<comment type="similarity">
    <text evidence="3">Belongs to the SKA3 family.</text>
</comment>
<evidence type="ECO:0000313" key="14">
    <source>
        <dbReference type="Proteomes" id="UP000515152"/>
    </source>
</evidence>
<keyword evidence="7" id="KW-0493">Microtubule</keyword>
<organism evidence="14 15">
    <name type="scientific">Clupea harengus</name>
    <name type="common">Atlantic herring</name>
    <dbReference type="NCBI Taxonomy" id="7950"/>
    <lineage>
        <taxon>Eukaryota</taxon>
        <taxon>Metazoa</taxon>
        <taxon>Chordata</taxon>
        <taxon>Craniata</taxon>
        <taxon>Vertebrata</taxon>
        <taxon>Euteleostomi</taxon>
        <taxon>Actinopterygii</taxon>
        <taxon>Neopterygii</taxon>
        <taxon>Teleostei</taxon>
        <taxon>Clupei</taxon>
        <taxon>Clupeiformes</taxon>
        <taxon>Clupeoidei</taxon>
        <taxon>Clupeidae</taxon>
        <taxon>Clupea</taxon>
    </lineage>
</organism>
<evidence type="ECO:0000256" key="12">
    <source>
        <dbReference type="ARBA" id="ARBA00023328"/>
    </source>
</evidence>
<dbReference type="GO" id="GO:0051301">
    <property type="term" value="P:cell division"/>
    <property type="evidence" value="ECO:0007669"/>
    <property type="project" value="UniProtKB-KW"/>
</dbReference>
<evidence type="ECO:0000313" key="15">
    <source>
        <dbReference type="RefSeq" id="XP_012697791.2"/>
    </source>
</evidence>
<evidence type="ECO:0000256" key="2">
    <source>
        <dbReference type="ARBA" id="ARBA00004629"/>
    </source>
</evidence>
<dbReference type="GO" id="GO:0005876">
    <property type="term" value="C:spindle microtubule"/>
    <property type="evidence" value="ECO:0007669"/>
    <property type="project" value="TreeGrafter"/>
</dbReference>
<dbReference type="GeneID" id="105913290"/>
<evidence type="ECO:0000256" key="4">
    <source>
        <dbReference type="ARBA" id="ARBA00022454"/>
    </source>
</evidence>
<dbReference type="GO" id="GO:0000940">
    <property type="term" value="C:outer kinetochore"/>
    <property type="evidence" value="ECO:0007669"/>
    <property type="project" value="InterPro"/>
</dbReference>
<evidence type="ECO:0000256" key="13">
    <source>
        <dbReference type="SAM" id="MobiDB-lite"/>
    </source>
</evidence>
<accession>A0A6P3WG96</accession>
<protein>
    <submittedName>
        <fullName evidence="15">Spindle and kinetochore-associated protein 3 isoform X1</fullName>
    </submittedName>
</protein>
<dbReference type="KEGG" id="char:105913290"/>
<dbReference type="PANTHER" id="PTHR48118:SF1">
    <property type="entry name" value="SPINDLE AND KINETOCHORE-ASSOCIATED PROTEIN 3"/>
    <property type="match status" value="1"/>
</dbReference>
<dbReference type="RefSeq" id="XP_012697791.2">
    <property type="nucleotide sequence ID" value="XM_012842337.2"/>
</dbReference>
<evidence type="ECO:0000256" key="9">
    <source>
        <dbReference type="ARBA" id="ARBA00022838"/>
    </source>
</evidence>
<evidence type="ECO:0000256" key="8">
    <source>
        <dbReference type="ARBA" id="ARBA00022776"/>
    </source>
</evidence>
<evidence type="ECO:0000256" key="3">
    <source>
        <dbReference type="ARBA" id="ARBA00007716"/>
    </source>
</evidence>
<keyword evidence="14" id="KW-1185">Reference proteome</keyword>
<feature type="compositionally biased region" description="Basic and acidic residues" evidence="13">
    <location>
        <begin position="201"/>
        <end position="216"/>
    </location>
</feature>
<dbReference type="CTD" id="221150"/>
<evidence type="ECO:0000256" key="7">
    <source>
        <dbReference type="ARBA" id="ARBA00022701"/>
    </source>
</evidence>
<feature type="region of interest" description="Disordered" evidence="13">
    <location>
        <begin position="166"/>
        <end position="224"/>
    </location>
</feature>
<evidence type="ECO:0000256" key="1">
    <source>
        <dbReference type="ARBA" id="ARBA00004186"/>
    </source>
</evidence>
<comment type="subcellular location">
    <subcellularLocation>
        <location evidence="2">Chromosome</location>
        <location evidence="2">Centromere</location>
        <location evidence="2">Kinetochore</location>
    </subcellularLocation>
    <subcellularLocation>
        <location evidence="1">Cytoplasm</location>
        <location evidence="1">Cytoskeleton</location>
        <location evidence="1">Spindle</location>
    </subcellularLocation>
</comment>
<dbReference type="GO" id="GO:0007059">
    <property type="term" value="P:chromosome segregation"/>
    <property type="evidence" value="ECO:0007669"/>
    <property type="project" value="InterPro"/>
</dbReference>
<keyword evidence="5" id="KW-0963">Cytoplasm</keyword>